<dbReference type="Gene3D" id="3.90.226.10">
    <property type="entry name" value="2-enoyl-CoA Hydratase, Chain A, domain 1"/>
    <property type="match status" value="2"/>
</dbReference>
<feature type="domain" description="CoA carboxyltransferase C-terminal" evidence="2">
    <location>
        <begin position="287"/>
        <end position="539"/>
    </location>
</feature>
<evidence type="ECO:0000313" key="3">
    <source>
        <dbReference type="EMBL" id="KAJ3477841.1"/>
    </source>
</evidence>
<organism evidence="3 4">
    <name type="scientific">Meripilus lineatus</name>
    <dbReference type="NCBI Taxonomy" id="2056292"/>
    <lineage>
        <taxon>Eukaryota</taxon>
        <taxon>Fungi</taxon>
        <taxon>Dikarya</taxon>
        <taxon>Basidiomycota</taxon>
        <taxon>Agaricomycotina</taxon>
        <taxon>Agaricomycetes</taxon>
        <taxon>Polyporales</taxon>
        <taxon>Meripilaceae</taxon>
        <taxon>Meripilus</taxon>
    </lineage>
</organism>
<comment type="caution">
    <text evidence="3">The sequence shown here is derived from an EMBL/GenBank/DDBJ whole genome shotgun (WGS) entry which is preliminary data.</text>
</comment>
<sequence length="552" mass="59695">MPGSNDKRSSKVIATEEQDEGDTRIEESDDWNRPLASLRQQQQVIRTPNPNDTGYSRQKANGKLWVRERIDALLDNGSFVEVGSITGKPVIDQQTGALRGFTPGNIVTGWGKVQGRRVFVTADDFSVRGGHADGGIAGKAPLGEIRLLDGSSGGGSVATYLSLGATYIPQLAGLGQSMDAMAIVPVASALLGPVVGLASAKAVLSHFSVMVKGLSQLFAAGPPVVKQATFEDLSKEALGGWGIHARNGTVDNVCENEAEAFKQIKDFLSFLPSSRFQIPPLHKSADDPDRREEELISIIPRRRARPYDIRRLIALIVDVSSENQTSPSWFEIGESWGRCTVTGLARLNGHAVGVLSSDCTVGGGALDALGSQKFARFVKLCDQFNIPLLNLVDQPGFAIGSAAERAATIRHGAAAIAAIYSASVPIFTIVIRRAFGVAGGAFTDFTDGKGVRLAWPSGDWGSLPLEGGIEAAYRRQLDQAPNPAAREKLMRSLLQKFEDVRDPLKTAHRFGVEEIIDPRDTRRLACDWISHVYERILPELVARRYTPTKYKL</sequence>
<feature type="region of interest" description="Disordered" evidence="1">
    <location>
        <begin position="1"/>
        <end position="33"/>
    </location>
</feature>
<proteinExistence type="predicted"/>
<dbReference type="PROSITE" id="PS50989">
    <property type="entry name" value="COA_CT_CTER"/>
    <property type="match status" value="1"/>
</dbReference>
<dbReference type="Proteomes" id="UP001212997">
    <property type="component" value="Unassembled WGS sequence"/>
</dbReference>
<evidence type="ECO:0000256" key="1">
    <source>
        <dbReference type="SAM" id="MobiDB-lite"/>
    </source>
</evidence>
<name>A0AAD5UZA7_9APHY</name>
<evidence type="ECO:0000313" key="4">
    <source>
        <dbReference type="Proteomes" id="UP001212997"/>
    </source>
</evidence>
<dbReference type="SUPFAM" id="SSF52096">
    <property type="entry name" value="ClpP/crotonase"/>
    <property type="match status" value="2"/>
</dbReference>
<dbReference type="EMBL" id="JANAWD010000560">
    <property type="protein sequence ID" value="KAJ3477841.1"/>
    <property type="molecule type" value="Genomic_DNA"/>
</dbReference>
<dbReference type="Pfam" id="PF01039">
    <property type="entry name" value="Carboxyl_trans"/>
    <property type="match status" value="1"/>
</dbReference>
<dbReference type="PANTHER" id="PTHR43842">
    <property type="entry name" value="PROPIONYL-COA CARBOXYLASE BETA CHAIN"/>
    <property type="match status" value="1"/>
</dbReference>
<reference evidence="3" key="1">
    <citation type="submission" date="2022-07" db="EMBL/GenBank/DDBJ databases">
        <title>Genome Sequence of Physisporinus lineatus.</title>
        <authorList>
            <person name="Buettner E."/>
        </authorList>
    </citation>
    <scope>NUCLEOTIDE SEQUENCE</scope>
    <source>
        <strain evidence="3">VT162</strain>
    </source>
</reference>
<protein>
    <recommendedName>
        <fullName evidence="2">CoA carboxyltransferase C-terminal domain-containing protein</fullName>
    </recommendedName>
</protein>
<dbReference type="InterPro" id="IPR011763">
    <property type="entry name" value="COA_CT_C"/>
</dbReference>
<dbReference type="PANTHER" id="PTHR43842:SF2">
    <property type="entry name" value="PROPIONYL-COA CARBOXYLASE BETA CHAIN, MITOCHONDRIAL"/>
    <property type="match status" value="1"/>
</dbReference>
<feature type="compositionally biased region" description="Basic and acidic residues" evidence="1">
    <location>
        <begin position="21"/>
        <end position="32"/>
    </location>
</feature>
<gene>
    <name evidence="3" type="ORF">NLI96_g10190</name>
</gene>
<evidence type="ECO:0000259" key="2">
    <source>
        <dbReference type="PROSITE" id="PS50989"/>
    </source>
</evidence>
<keyword evidence="4" id="KW-1185">Reference proteome</keyword>
<accession>A0AAD5UZA7</accession>
<dbReference type="AlphaFoldDB" id="A0AAD5UZA7"/>
<dbReference type="InterPro" id="IPR051047">
    <property type="entry name" value="AccD/PCCB"/>
</dbReference>
<dbReference type="InterPro" id="IPR034733">
    <property type="entry name" value="AcCoA_carboxyl_beta"/>
</dbReference>
<dbReference type="GO" id="GO:0004658">
    <property type="term" value="F:propionyl-CoA carboxylase activity"/>
    <property type="evidence" value="ECO:0007669"/>
    <property type="project" value="TreeGrafter"/>
</dbReference>
<dbReference type="InterPro" id="IPR029045">
    <property type="entry name" value="ClpP/crotonase-like_dom_sf"/>
</dbReference>